<reference evidence="1 2" key="1">
    <citation type="submission" date="2020-05" db="EMBL/GenBank/DDBJ databases">
        <authorList>
            <person name="Whitworth D."/>
        </authorList>
    </citation>
    <scope>NUCLEOTIDE SEQUENCE [LARGE SCALE GENOMIC DNA]</scope>
    <source>
        <strain evidence="1 2">AB043B</strain>
    </source>
</reference>
<dbReference type="AlphaFoldDB" id="A0A7Y4KJJ7"/>
<gene>
    <name evidence="1" type="ORF">HMI49_16955</name>
</gene>
<dbReference type="EMBL" id="JABFJV010000086">
    <property type="protein sequence ID" value="NOK34891.1"/>
    <property type="molecule type" value="Genomic_DNA"/>
</dbReference>
<name>A0A7Y4KJJ7_9BACT</name>
<proteinExistence type="predicted"/>
<protein>
    <recommendedName>
        <fullName evidence="3">AbiEi antitoxin C-terminal domain-containing protein</fullName>
    </recommendedName>
</protein>
<accession>A0A7Y4KJJ7</accession>
<evidence type="ECO:0000313" key="2">
    <source>
        <dbReference type="Proteomes" id="UP000563426"/>
    </source>
</evidence>
<evidence type="ECO:0008006" key="3">
    <source>
        <dbReference type="Google" id="ProtNLM"/>
    </source>
</evidence>
<sequence>MSRRTKLQLAASLIAQAFQAESGRVYSRPALTAMLKRYREAWQLPASVGLARFIQFLQDSKQLSVVRLSADTGEVVTRYVWEQASPQAVALTLRPSAYLSHGTAARLHGLTDQFAKVIYVNKEQSPKPPPRGALTQEAIDRAFKGQQRASTYVFHFDIYRAVLLSGKNTGALGVEDVPTPEGEFLPATNVERTLIDLTVRPNYAGGVEEVLGAFRRAHEQEKVDVAKLLQTLGQLNYVYPYHQALGFYMERAGFSEEALASLKALGLHHDFYLAYGLKGLVYDAGWRLHHPRGL</sequence>
<evidence type="ECO:0000313" key="1">
    <source>
        <dbReference type="EMBL" id="NOK34891.1"/>
    </source>
</evidence>
<keyword evidence="2" id="KW-1185">Reference proteome</keyword>
<dbReference type="RefSeq" id="WP_171435842.1">
    <property type="nucleotide sequence ID" value="NZ_JABFJV010000086.1"/>
</dbReference>
<dbReference type="Proteomes" id="UP000563426">
    <property type="component" value="Unassembled WGS sequence"/>
</dbReference>
<comment type="caution">
    <text evidence="1">The sequence shown here is derived from an EMBL/GenBank/DDBJ whole genome shotgun (WGS) entry which is preliminary data.</text>
</comment>
<organism evidence="1 2">
    <name type="scientific">Corallococcus exercitus</name>
    <dbReference type="NCBI Taxonomy" id="2316736"/>
    <lineage>
        <taxon>Bacteria</taxon>
        <taxon>Pseudomonadati</taxon>
        <taxon>Myxococcota</taxon>
        <taxon>Myxococcia</taxon>
        <taxon>Myxococcales</taxon>
        <taxon>Cystobacterineae</taxon>
        <taxon>Myxococcaceae</taxon>
        <taxon>Corallococcus</taxon>
    </lineage>
</organism>